<comment type="caution">
    <text evidence="1">The sequence shown here is derived from an EMBL/GenBank/DDBJ whole genome shotgun (WGS) entry which is preliminary data.</text>
</comment>
<dbReference type="AlphaFoldDB" id="X1P441"/>
<accession>X1P441</accession>
<protein>
    <submittedName>
        <fullName evidence="1">Uncharacterized protein</fullName>
    </submittedName>
</protein>
<feature type="non-terminal residue" evidence="1">
    <location>
        <position position="148"/>
    </location>
</feature>
<reference evidence="1" key="1">
    <citation type="journal article" date="2014" name="Front. Microbiol.">
        <title>High frequency of phylogenetically diverse reductive dehalogenase-homologous genes in deep subseafloor sedimentary metagenomes.</title>
        <authorList>
            <person name="Kawai M."/>
            <person name="Futagami T."/>
            <person name="Toyoda A."/>
            <person name="Takaki Y."/>
            <person name="Nishi S."/>
            <person name="Hori S."/>
            <person name="Arai W."/>
            <person name="Tsubouchi T."/>
            <person name="Morono Y."/>
            <person name="Uchiyama I."/>
            <person name="Ito T."/>
            <person name="Fujiyama A."/>
            <person name="Inagaki F."/>
            <person name="Takami H."/>
        </authorList>
    </citation>
    <scope>NUCLEOTIDE SEQUENCE</scope>
    <source>
        <strain evidence="1">Expedition CK06-06</strain>
    </source>
</reference>
<sequence>DTSKVWNLSVQWMPSDYTSPTNATISWDTAEIDDSEYNSVVLYDGLTSSVVADMLVDTDYTFAVDATVPKAFQIICSIINETPGFSDENPSDRSVDVPITTSQLTVTIRDTEGDIFNWSIKTIPDIGSSSGIGESNGTKICPVGGLSC</sequence>
<gene>
    <name evidence="1" type="ORF">S06H3_62763</name>
</gene>
<dbReference type="EMBL" id="BARV01041472">
    <property type="protein sequence ID" value="GAI51067.1"/>
    <property type="molecule type" value="Genomic_DNA"/>
</dbReference>
<feature type="non-terminal residue" evidence="1">
    <location>
        <position position="1"/>
    </location>
</feature>
<name>X1P441_9ZZZZ</name>
<organism evidence="1">
    <name type="scientific">marine sediment metagenome</name>
    <dbReference type="NCBI Taxonomy" id="412755"/>
    <lineage>
        <taxon>unclassified sequences</taxon>
        <taxon>metagenomes</taxon>
        <taxon>ecological metagenomes</taxon>
    </lineage>
</organism>
<evidence type="ECO:0000313" key="1">
    <source>
        <dbReference type="EMBL" id="GAI51067.1"/>
    </source>
</evidence>
<proteinExistence type="predicted"/>